<evidence type="ECO:0000313" key="3">
    <source>
        <dbReference type="EMBL" id="PPK68726.1"/>
    </source>
</evidence>
<evidence type="ECO:0000313" key="4">
    <source>
        <dbReference type="Proteomes" id="UP000238071"/>
    </source>
</evidence>
<organism evidence="3 4">
    <name type="scientific">Methylobacter tundripaludum</name>
    <dbReference type="NCBI Taxonomy" id="173365"/>
    <lineage>
        <taxon>Bacteria</taxon>
        <taxon>Pseudomonadati</taxon>
        <taxon>Pseudomonadota</taxon>
        <taxon>Gammaproteobacteria</taxon>
        <taxon>Methylococcales</taxon>
        <taxon>Methylococcaceae</taxon>
        <taxon>Methylobacter</taxon>
    </lineage>
</organism>
<proteinExistence type="predicted"/>
<dbReference type="OrthoDB" id="5573529at2"/>
<keyword evidence="2" id="KW-0812">Transmembrane</keyword>
<feature type="transmembrane region" description="Helical" evidence="2">
    <location>
        <begin position="6"/>
        <end position="24"/>
    </location>
</feature>
<dbReference type="AlphaFoldDB" id="A0A2S6GU54"/>
<dbReference type="Proteomes" id="UP000238071">
    <property type="component" value="Unassembled WGS sequence"/>
</dbReference>
<keyword evidence="2" id="KW-1133">Transmembrane helix</keyword>
<sequence length="100" mass="10932">MLITAAFHTGIWTLLFFVVGMIKPKWPLFFLKKPDRFLVLVISTVLFMVSATLFGEGNRQKALEEQAAKDAVSKILAPASAPVPVPVPDVPATKPDSPKK</sequence>
<accession>A0A2S6GU54</accession>
<keyword evidence="2" id="KW-0472">Membrane</keyword>
<gene>
    <name evidence="3" type="ORF">B0F88_111134</name>
</gene>
<evidence type="ECO:0000256" key="2">
    <source>
        <dbReference type="SAM" id="Phobius"/>
    </source>
</evidence>
<protein>
    <submittedName>
        <fullName evidence="3">Uncharacterized protein</fullName>
    </submittedName>
</protein>
<feature type="transmembrane region" description="Helical" evidence="2">
    <location>
        <begin position="36"/>
        <end position="55"/>
    </location>
</feature>
<evidence type="ECO:0000256" key="1">
    <source>
        <dbReference type="SAM" id="MobiDB-lite"/>
    </source>
</evidence>
<comment type="caution">
    <text evidence="3">The sequence shown here is derived from an EMBL/GenBank/DDBJ whole genome shotgun (WGS) entry which is preliminary data.</text>
</comment>
<dbReference type="EMBL" id="PTIY01000011">
    <property type="protein sequence ID" value="PPK68726.1"/>
    <property type="molecule type" value="Genomic_DNA"/>
</dbReference>
<name>A0A2S6GU54_9GAMM</name>
<keyword evidence="4" id="KW-1185">Reference proteome</keyword>
<reference evidence="3 4" key="1">
    <citation type="submission" date="2018-02" db="EMBL/GenBank/DDBJ databases">
        <title>Subsurface microbial communities from deep shales in Ohio and West Virginia, USA.</title>
        <authorList>
            <person name="Wrighton K."/>
        </authorList>
    </citation>
    <scope>NUCLEOTIDE SEQUENCE [LARGE SCALE GENOMIC DNA]</scope>
    <source>
        <strain evidence="3 4">OWC-G53F</strain>
    </source>
</reference>
<feature type="region of interest" description="Disordered" evidence="1">
    <location>
        <begin position="81"/>
        <end position="100"/>
    </location>
</feature>